<comment type="catalytic activity">
    <reaction evidence="12">
        <text>L-proline(in) + Na(+)(in) = L-proline(out) + Na(+)(out)</text>
        <dbReference type="Rhea" id="RHEA:28967"/>
        <dbReference type="ChEBI" id="CHEBI:29101"/>
        <dbReference type="ChEBI" id="CHEBI:60039"/>
    </reaction>
</comment>
<evidence type="ECO:0000313" key="15">
    <source>
        <dbReference type="EMBL" id="PWI57888.1"/>
    </source>
</evidence>
<keyword evidence="7 14" id="KW-1133">Transmembrane helix</keyword>
<keyword evidence="6" id="KW-0769">Symport</keyword>
<feature type="transmembrane region" description="Helical" evidence="14">
    <location>
        <begin position="63"/>
        <end position="89"/>
    </location>
</feature>
<dbReference type="GO" id="GO:0015293">
    <property type="term" value="F:symporter activity"/>
    <property type="evidence" value="ECO:0007669"/>
    <property type="project" value="UniProtKB-KW"/>
</dbReference>
<dbReference type="EMBL" id="MPDK01000008">
    <property type="protein sequence ID" value="PWI57888.1"/>
    <property type="molecule type" value="Genomic_DNA"/>
</dbReference>
<dbReference type="Gene3D" id="1.20.1730.10">
    <property type="entry name" value="Sodium/glucose cotransporter"/>
    <property type="match status" value="1"/>
</dbReference>
<feature type="transmembrane region" description="Helical" evidence="14">
    <location>
        <begin position="6"/>
        <end position="25"/>
    </location>
</feature>
<feature type="transmembrane region" description="Helical" evidence="14">
    <location>
        <begin position="152"/>
        <end position="178"/>
    </location>
</feature>
<sequence length="492" mass="52063">MVRVVVIIYLIAILVIGVYMSKRAKSQEDYFIAGKKAPYLVAIISGSAAIMSGFGLVGIPGLAYQFGIAAMWIQVIAILGFSIAAFLVGRKMRTLAEIREVLSIPDAVALRYPSVKKTIRVLSIIGIMSGMLGYLSVEFMALGVVLSSLFAISFWTGALIGAAIVSVYTILGGIASGIWTDLIQFAMEMLAGIAVLIATFVVVGNPYHMLSVLAHAPDPKMQAHAMLWWPQGMGGIGLAGAVAWLIAFSIGHSGEPHLLAKYYVHRDIRKMKWQGMLNGITYGIAGLMSLSGLALAALVAEGKVKPLASSNYAAPYFLLHYTPSIIAGLAFAALAAASMATVNGFSNIGAAAISRDLIQNTFGVQLTPRKGLLLGRVMTFVVIVLALVVTYFWNSLIGIAGAAAWSTLASVFVPCIAIGLNWKRATGKGAVAGATVGVVTSIWFTVANYNPGGFFGSTLAIVLAVIAFVLVSLVTRPETLDREIERVIGMPR</sequence>
<dbReference type="Proteomes" id="UP000245380">
    <property type="component" value="Unassembled WGS sequence"/>
</dbReference>
<keyword evidence="10 14" id="KW-0472">Membrane</keyword>
<comment type="subcellular location">
    <subcellularLocation>
        <location evidence="1">Cell membrane</location>
        <topology evidence="1">Multi-pass membrane protein</topology>
    </subcellularLocation>
</comment>
<accession>A0A2U3D9C8</accession>
<protein>
    <submittedName>
        <fullName evidence="15">Sodium:solute symporter</fullName>
    </submittedName>
</protein>
<proteinExistence type="inferred from homology"/>
<feature type="transmembrane region" description="Helical" evidence="14">
    <location>
        <begin position="37"/>
        <end position="57"/>
    </location>
</feature>
<keyword evidence="11" id="KW-0739">Sodium transport</keyword>
<evidence type="ECO:0000256" key="4">
    <source>
        <dbReference type="ARBA" id="ARBA00022475"/>
    </source>
</evidence>
<gene>
    <name evidence="15" type="ORF">BM613_06605</name>
</gene>
<dbReference type="InterPro" id="IPR038377">
    <property type="entry name" value="Na/Glc_symporter_sf"/>
</dbReference>
<evidence type="ECO:0000256" key="5">
    <source>
        <dbReference type="ARBA" id="ARBA00022692"/>
    </source>
</evidence>
<keyword evidence="3" id="KW-0813">Transport</keyword>
<feature type="transmembrane region" description="Helical" evidence="14">
    <location>
        <begin position="399"/>
        <end position="422"/>
    </location>
</feature>
<comment type="similarity">
    <text evidence="2 13">Belongs to the sodium:solute symporter (SSF) (TC 2.A.21) family.</text>
</comment>
<keyword evidence="4" id="KW-1003">Cell membrane</keyword>
<evidence type="ECO:0000313" key="16">
    <source>
        <dbReference type="Proteomes" id="UP000245380"/>
    </source>
</evidence>
<evidence type="ECO:0000256" key="6">
    <source>
        <dbReference type="ARBA" id="ARBA00022847"/>
    </source>
</evidence>
<feature type="transmembrane region" description="Helical" evidence="14">
    <location>
        <begin position="190"/>
        <end position="208"/>
    </location>
</feature>
<evidence type="ECO:0000256" key="9">
    <source>
        <dbReference type="ARBA" id="ARBA00023065"/>
    </source>
</evidence>
<feature type="transmembrane region" description="Helical" evidence="14">
    <location>
        <begin position="121"/>
        <end position="146"/>
    </location>
</feature>
<keyword evidence="5 14" id="KW-0812">Transmembrane</keyword>
<dbReference type="InterPro" id="IPR001734">
    <property type="entry name" value="Na/solute_symporter"/>
</dbReference>
<feature type="transmembrane region" description="Helical" evidence="14">
    <location>
        <begin position="429"/>
        <end position="447"/>
    </location>
</feature>
<evidence type="ECO:0000256" key="14">
    <source>
        <dbReference type="SAM" id="Phobius"/>
    </source>
</evidence>
<evidence type="ECO:0000256" key="3">
    <source>
        <dbReference type="ARBA" id="ARBA00022448"/>
    </source>
</evidence>
<evidence type="ECO:0000256" key="2">
    <source>
        <dbReference type="ARBA" id="ARBA00006434"/>
    </source>
</evidence>
<dbReference type="PANTHER" id="PTHR48086">
    <property type="entry name" value="SODIUM/PROLINE SYMPORTER-RELATED"/>
    <property type="match status" value="1"/>
</dbReference>
<dbReference type="PROSITE" id="PS50283">
    <property type="entry name" value="NA_SOLUT_SYMP_3"/>
    <property type="match status" value="1"/>
</dbReference>
<reference evidence="15 16" key="1">
    <citation type="submission" date="2016-11" db="EMBL/GenBank/DDBJ databases">
        <title>Comparative genomics of Acidibacillus ferroxidans species.</title>
        <authorList>
            <person name="Oliveira G."/>
            <person name="Nunes G."/>
            <person name="Oliveira R."/>
            <person name="Araujo F."/>
            <person name="Salim A."/>
            <person name="Scholte L."/>
            <person name="Morais D."/>
            <person name="Nancucheo I."/>
            <person name="Johnson D.B."/>
            <person name="Grail B."/>
            <person name="Bittencourt J."/>
            <person name="Valadares R."/>
        </authorList>
    </citation>
    <scope>NUCLEOTIDE SEQUENCE [LARGE SCALE GENOMIC DNA]</scope>
    <source>
        <strain evidence="15 16">Y002</strain>
    </source>
</reference>
<dbReference type="GO" id="GO:0005886">
    <property type="term" value="C:plasma membrane"/>
    <property type="evidence" value="ECO:0007669"/>
    <property type="project" value="UniProtKB-SubCell"/>
</dbReference>
<dbReference type="GO" id="GO:0006814">
    <property type="term" value="P:sodium ion transport"/>
    <property type="evidence" value="ECO:0007669"/>
    <property type="project" value="UniProtKB-KW"/>
</dbReference>
<evidence type="ECO:0000256" key="1">
    <source>
        <dbReference type="ARBA" id="ARBA00004651"/>
    </source>
</evidence>
<feature type="transmembrane region" description="Helical" evidence="14">
    <location>
        <begin position="228"/>
        <end position="251"/>
    </location>
</feature>
<keyword evidence="16" id="KW-1185">Reference proteome</keyword>
<evidence type="ECO:0000256" key="13">
    <source>
        <dbReference type="RuleBase" id="RU362091"/>
    </source>
</evidence>
<evidence type="ECO:0000256" key="7">
    <source>
        <dbReference type="ARBA" id="ARBA00022989"/>
    </source>
</evidence>
<feature type="transmembrane region" description="Helical" evidence="14">
    <location>
        <begin position="373"/>
        <end position="393"/>
    </location>
</feature>
<feature type="transmembrane region" description="Helical" evidence="14">
    <location>
        <begin position="453"/>
        <end position="474"/>
    </location>
</feature>
<keyword evidence="8" id="KW-0915">Sodium</keyword>
<evidence type="ECO:0000256" key="10">
    <source>
        <dbReference type="ARBA" id="ARBA00023136"/>
    </source>
</evidence>
<dbReference type="Pfam" id="PF00474">
    <property type="entry name" value="SSF"/>
    <property type="match status" value="1"/>
</dbReference>
<keyword evidence="9" id="KW-0406">Ion transport</keyword>
<dbReference type="AlphaFoldDB" id="A0A2U3D9C8"/>
<feature type="transmembrane region" description="Helical" evidence="14">
    <location>
        <begin position="279"/>
        <end position="300"/>
    </location>
</feature>
<name>A0A2U3D9C8_SULT2</name>
<evidence type="ECO:0000256" key="11">
    <source>
        <dbReference type="ARBA" id="ARBA00023201"/>
    </source>
</evidence>
<dbReference type="InterPro" id="IPR050277">
    <property type="entry name" value="Sodium:Solute_Symporter"/>
</dbReference>
<evidence type="ECO:0000256" key="8">
    <source>
        <dbReference type="ARBA" id="ARBA00023053"/>
    </source>
</evidence>
<evidence type="ECO:0000256" key="12">
    <source>
        <dbReference type="ARBA" id="ARBA00033708"/>
    </source>
</evidence>
<dbReference type="OrthoDB" id="9810181at2"/>
<comment type="caution">
    <text evidence="15">The sequence shown here is derived from an EMBL/GenBank/DDBJ whole genome shotgun (WGS) entry which is preliminary data.</text>
</comment>
<organism evidence="15 16">
    <name type="scientific">Sulfoacidibacillus thermotolerans</name>
    <name type="common">Acidibacillus sulfuroxidans</name>
    <dbReference type="NCBI Taxonomy" id="1765684"/>
    <lineage>
        <taxon>Bacteria</taxon>
        <taxon>Bacillati</taxon>
        <taxon>Bacillota</taxon>
        <taxon>Bacilli</taxon>
        <taxon>Bacillales</taxon>
        <taxon>Alicyclobacillaceae</taxon>
        <taxon>Sulfoacidibacillus</taxon>
    </lineage>
</organism>
<dbReference type="PANTHER" id="PTHR48086:SF3">
    <property type="entry name" value="SODIUM_PROLINE SYMPORTER"/>
    <property type="match status" value="1"/>
</dbReference>